<dbReference type="AlphaFoldDB" id="A0A239H3I6"/>
<dbReference type="EMBL" id="FZNR01000023">
    <property type="protein sequence ID" value="SNS75762.1"/>
    <property type="molecule type" value="Genomic_DNA"/>
</dbReference>
<sequence length="168" mass="18305">MVSWSEFAAAEPSLAVGIRALLQQYGPGMGYLATVRPDGGPRVHPVSPVFAGSGLYCFLVDSPKRRDLERDPRYALHSYPPEESDDEAYLTGQAFQVRDPRAVSDIADALRASPEVDWRLFELSIDSATLRHHGPSGALPLAAAPLPIPISQSWRAPRKSPRKLAMAS</sequence>
<proteinExistence type="predicted"/>
<name>A0A239H3I6_9ACTN</name>
<reference evidence="2 3" key="1">
    <citation type="submission" date="2017-06" db="EMBL/GenBank/DDBJ databases">
        <authorList>
            <person name="Kim H.J."/>
            <person name="Triplett B.A."/>
        </authorList>
    </citation>
    <scope>NUCLEOTIDE SEQUENCE [LARGE SCALE GENOMIC DNA]</scope>
    <source>
        <strain evidence="2 3">DSM 43151</strain>
    </source>
</reference>
<dbReference type="InterPro" id="IPR011576">
    <property type="entry name" value="Pyridox_Oxase_N"/>
</dbReference>
<dbReference type="RefSeq" id="WP_089297956.1">
    <property type="nucleotide sequence ID" value="NZ_BOMU01000117.1"/>
</dbReference>
<dbReference type="Proteomes" id="UP000198415">
    <property type="component" value="Unassembled WGS sequence"/>
</dbReference>
<evidence type="ECO:0000259" key="1">
    <source>
        <dbReference type="Pfam" id="PF01243"/>
    </source>
</evidence>
<evidence type="ECO:0000313" key="2">
    <source>
        <dbReference type="EMBL" id="SNS75762.1"/>
    </source>
</evidence>
<accession>A0A239H3I6</accession>
<gene>
    <name evidence="2" type="ORF">SAMN06264365_12335</name>
</gene>
<keyword evidence="3" id="KW-1185">Reference proteome</keyword>
<dbReference type="Pfam" id="PF01243">
    <property type="entry name" value="PNPOx_N"/>
    <property type="match status" value="1"/>
</dbReference>
<dbReference type="SUPFAM" id="SSF50475">
    <property type="entry name" value="FMN-binding split barrel"/>
    <property type="match status" value="1"/>
</dbReference>
<evidence type="ECO:0000313" key="3">
    <source>
        <dbReference type="Proteomes" id="UP000198415"/>
    </source>
</evidence>
<organism evidence="2 3">
    <name type="scientific">Actinoplanes regularis</name>
    <dbReference type="NCBI Taxonomy" id="52697"/>
    <lineage>
        <taxon>Bacteria</taxon>
        <taxon>Bacillati</taxon>
        <taxon>Actinomycetota</taxon>
        <taxon>Actinomycetes</taxon>
        <taxon>Micromonosporales</taxon>
        <taxon>Micromonosporaceae</taxon>
        <taxon>Actinoplanes</taxon>
    </lineage>
</organism>
<dbReference type="InterPro" id="IPR012349">
    <property type="entry name" value="Split_barrel_FMN-bd"/>
</dbReference>
<dbReference type="Gene3D" id="2.30.110.10">
    <property type="entry name" value="Electron Transport, Fmn-binding Protein, Chain A"/>
    <property type="match status" value="1"/>
</dbReference>
<dbReference type="OrthoDB" id="5115613at2"/>
<feature type="domain" description="Pyridoxamine 5'-phosphate oxidase N-terminal" evidence="1">
    <location>
        <begin position="20"/>
        <end position="106"/>
    </location>
</feature>
<protein>
    <submittedName>
        <fullName evidence="2">Pyridoxamine 5'-phosphate oxidase</fullName>
    </submittedName>
</protein>